<organism evidence="15 16">
    <name type="scientific">Candidatus Faeciplasma gallinarum</name>
    <dbReference type="NCBI Taxonomy" id="2840799"/>
    <lineage>
        <taxon>Bacteria</taxon>
        <taxon>Bacillati</taxon>
        <taxon>Bacillota</taxon>
        <taxon>Clostridia</taxon>
        <taxon>Eubacteriales</taxon>
        <taxon>Oscillospiraceae</taxon>
        <taxon>Oscillospiraceae incertae sedis</taxon>
        <taxon>Candidatus Faeciplasma</taxon>
    </lineage>
</organism>
<feature type="region of interest" description="Disordered" evidence="13">
    <location>
        <begin position="153"/>
        <end position="174"/>
    </location>
</feature>
<keyword evidence="8 15" id="KW-0012">Acyltransferase</keyword>
<evidence type="ECO:0000256" key="2">
    <source>
        <dbReference type="ARBA" id="ARBA00022475"/>
    </source>
</evidence>
<evidence type="ECO:0000313" key="15">
    <source>
        <dbReference type="EMBL" id="HIS24008.1"/>
    </source>
</evidence>
<dbReference type="Pfam" id="PF18927">
    <property type="entry name" value="CrtO"/>
    <property type="match status" value="1"/>
</dbReference>
<keyword evidence="2" id="KW-1003">Cell membrane</keyword>
<dbReference type="GO" id="GO:0005886">
    <property type="term" value="C:plasma membrane"/>
    <property type="evidence" value="ECO:0007669"/>
    <property type="project" value="UniProtKB-SubCell"/>
</dbReference>
<evidence type="ECO:0000313" key="16">
    <source>
        <dbReference type="Proteomes" id="UP000823982"/>
    </source>
</evidence>
<feature type="compositionally biased region" description="Basic and acidic residues" evidence="13">
    <location>
        <begin position="153"/>
        <end position="162"/>
    </location>
</feature>
<reference evidence="15" key="2">
    <citation type="journal article" date="2021" name="PeerJ">
        <title>Extensive microbial diversity within the chicken gut microbiome revealed by metagenomics and culture.</title>
        <authorList>
            <person name="Gilroy R."/>
            <person name="Ravi A."/>
            <person name="Getino M."/>
            <person name="Pursley I."/>
            <person name="Horton D.L."/>
            <person name="Alikhan N.F."/>
            <person name="Baker D."/>
            <person name="Gharbi K."/>
            <person name="Hall N."/>
            <person name="Watson M."/>
            <person name="Adriaenssens E.M."/>
            <person name="Foster-Nyarko E."/>
            <person name="Jarju S."/>
            <person name="Secka A."/>
            <person name="Antonio M."/>
            <person name="Oren A."/>
            <person name="Chaudhuri R.R."/>
            <person name="La Ragione R."/>
            <person name="Hildebrand F."/>
            <person name="Pallen M.J."/>
        </authorList>
    </citation>
    <scope>NUCLEOTIDE SEQUENCE</scope>
    <source>
        <strain evidence="15">CHK157-1446</strain>
    </source>
</reference>
<evidence type="ECO:0000256" key="3">
    <source>
        <dbReference type="ARBA" id="ARBA00022679"/>
    </source>
</evidence>
<keyword evidence="5" id="KW-0732">Signal</keyword>
<evidence type="ECO:0000256" key="1">
    <source>
        <dbReference type="ARBA" id="ARBA00004162"/>
    </source>
</evidence>
<feature type="transmembrane region" description="Helical" evidence="14">
    <location>
        <begin position="84"/>
        <end position="105"/>
    </location>
</feature>
<reference evidence="15" key="1">
    <citation type="submission" date="2020-10" db="EMBL/GenBank/DDBJ databases">
        <authorList>
            <person name="Gilroy R."/>
        </authorList>
    </citation>
    <scope>NUCLEOTIDE SEQUENCE</scope>
    <source>
        <strain evidence="15">CHK157-1446</strain>
    </source>
</reference>
<dbReference type="Proteomes" id="UP000823982">
    <property type="component" value="Unassembled WGS sequence"/>
</dbReference>
<comment type="subcellular location">
    <subcellularLocation>
        <location evidence="1">Cell membrane</location>
        <topology evidence="1">Single-pass membrane protein</topology>
    </subcellularLocation>
</comment>
<keyword evidence="4 14" id="KW-0812">Transmembrane</keyword>
<evidence type="ECO:0000256" key="11">
    <source>
        <dbReference type="ARBA" id="ARBA00023667"/>
    </source>
</evidence>
<evidence type="ECO:0000256" key="7">
    <source>
        <dbReference type="ARBA" id="ARBA00023136"/>
    </source>
</evidence>
<evidence type="ECO:0000256" key="4">
    <source>
        <dbReference type="ARBA" id="ARBA00022692"/>
    </source>
</evidence>
<gene>
    <name evidence="15" type="ORF">IAD01_01185</name>
</gene>
<evidence type="ECO:0000256" key="10">
    <source>
        <dbReference type="ARBA" id="ARBA00023603"/>
    </source>
</evidence>
<comment type="caution">
    <text evidence="15">The sequence shown here is derived from an EMBL/GenBank/DDBJ whole genome shotgun (WGS) entry which is preliminary data.</text>
</comment>
<proteinExistence type="inferred from homology"/>
<comment type="similarity">
    <text evidence="10">Belongs to the acyltransferase CrtO family.</text>
</comment>
<name>A0A9D1EM66_9FIRM</name>
<accession>A0A9D1EM66</accession>
<evidence type="ECO:0000256" key="8">
    <source>
        <dbReference type="ARBA" id="ARBA00023315"/>
    </source>
</evidence>
<evidence type="ECO:0000256" key="6">
    <source>
        <dbReference type="ARBA" id="ARBA00022989"/>
    </source>
</evidence>
<keyword evidence="3" id="KW-0808">Transferase</keyword>
<feature type="transmembrane region" description="Helical" evidence="14">
    <location>
        <begin position="111"/>
        <end position="134"/>
    </location>
</feature>
<keyword evidence="7 14" id="KW-0472">Membrane</keyword>
<comment type="pathway">
    <text evidence="9">Carotenoid biosynthesis; staphyloxanthin biosynthesis; staphyloxanthin from farnesyl diphosphate: step 5/5.</text>
</comment>
<comment type="function">
    <text evidence="12">Catalyzes the acylation of glycosyl-4,4'-diaponeurosporenoate, i.e. the esterification of glucose at the C6'' position with the carboxyl group of the C(15) fatty acid 12-methyltetradecanoic acid, to yield staphyloxanthin. This is the last step in the biosynthesis of this orange pigment, present in most staphylococci strains.</text>
</comment>
<evidence type="ECO:0000256" key="14">
    <source>
        <dbReference type="SAM" id="Phobius"/>
    </source>
</evidence>
<evidence type="ECO:0000256" key="5">
    <source>
        <dbReference type="ARBA" id="ARBA00022729"/>
    </source>
</evidence>
<dbReference type="GO" id="GO:0016746">
    <property type="term" value="F:acyltransferase activity"/>
    <property type="evidence" value="ECO:0007669"/>
    <property type="project" value="UniProtKB-KW"/>
</dbReference>
<feature type="transmembrane region" description="Helical" evidence="14">
    <location>
        <begin position="6"/>
        <end position="24"/>
    </location>
</feature>
<evidence type="ECO:0000256" key="9">
    <source>
        <dbReference type="ARBA" id="ARBA00023588"/>
    </source>
</evidence>
<dbReference type="AlphaFoldDB" id="A0A9D1EM66"/>
<keyword evidence="6 14" id="KW-1133">Transmembrane helix</keyword>
<evidence type="ECO:0000256" key="12">
    <source>
        <dbReference type="ARBA" id="ARBA00025324"/>
    </source>
</evidence>
<dbReference type="InterPro" id="IPR044021">
    <property type="entry name" value="CrtO"/>
</dbReference>
<sequence length="174" mass="20250">MKLLHCILYLGTVGIIIFISGRIVPKRWFDSRSFPWKSFEWEHGGRIYNKLKIKSWQNKLPDMSKICTKIMPPKKMVSTDRDRIIVMLQETCIAEITHVVLILLSLECLEIWDGIGGIICTVIYIAANIPYVIMQRYNRARLQKLIDREDRVMSRENDHDRSGAYNGDPLGKLN</sequence>
<dbReference type="EMBL" id="DVIR01000010">
    <property type="protein sequence ID" value="HIS24008.1"/>
    <property type="molecule type" value="Genomic_DNA"/>
</dbReference>
<protein>
    <recommendedName>
        <fullName evidence="11">Glycosyl-4,4'-diaponeurosporenoate acyltransferase</fullName>
    </recommendedName>
</protein>
<evidence type="ECO:0000256" key="13">
    <source>
        <dbReference type="SAM" id="MobiDB-lite"/>
    </source>
</evidence>